<dbReference type="InterPro" id="IPR027417">
    <property type="entry name" value="P-loop_NTPase"/>
</dbReference>
<organism evidence="10 11">
    <name type="scientific">candidate division WOR-3 bacterium</name>
    <dbReference type="NCBI Taxonomy" id="2052148"/>
    <lineage>
        <taxon>Bacteria</taxon>
        <taxon>Bacteria division WOR-3</taxon>
    </lineage>
</organism>
<sequence length="314" mass="34387">MKFIDEAKIFVTAGKGGNGCISFRREKFVPRGGPDGGDGGAGGSVYLIGKKELGTLYDLRIKPHYRAGRGSHGKGKNMSGKAGKDVLIPVPLGVVVYHGKKVLGEILFDNQKLLIAKGGKGGRGNRHFVTATNQTPRCAEPGAEGEKRTIKLVLKLISDIGLVGFPNAGKSTLLRAMTDANPRIGDYPFTTLAPNLGVIKNNYKNIVIADMPGIIEGAHAGKGLGHQFLRHIERTKKLLLIIDITSSDPLYQYNSLLTEFRKYSRALLRKERIVIFNKIDLVDMIPDYKLKEEIFYISALKGTGVKELIEFINR</sequence>
<dbReference type="NCBIfam" id="NF008955">
    <property type="entry name" value="PRK12297.1"/>
    <property type="match status" value="1"/>
</dbReference>
<keyword evidence="6 7" id="KW-0342">GTP-binding</keyword>
<dbReference type="EC" id="3.6.5.-" evidence="7"/>
<dbReference type="PANTHER" id="PTHR11702">
    <property type="entry name" value="DEVELOPMENTALLY REGULATED GTP-BINDING PROTEIN-RELATED"/>
    <property type="match status" value="1"/>
</dbReference>
<evidence type="ECO:0000313" key="11">
    <source>
        <dbReference type="Proteomes" id="UP000885826"/>
    </source>
</evidence>
<keyword evidence="7" id="KW-0479">Metal-binding</keyword>
<dbReference type="PROSITE" id="PS51883">
    <property type="entry name" value="OBG"/>
    <property type="match status" value="1"/>
</dbReference>
<feature type="binding site" evidence="7">
    <location>
        <begin position="210"/>
        <end position="213"/>
    </location>
    <ligand>
        <name>GTP</name>
        <dbReference type="ChEBI" id="CHEBI:37565"/>
    </ligand>
</feature>
<keyword evidence="4 7" id="KW-0378">Hydrolase</keyword>
<feature type="binding site" evidence="7">
    <location>
        <position position="191"/>
    </location>
    <ligand>
        <name>Mg(2+)</name>
        <dbReference type="ChEBI" id="CHEBI:18420"/>
    </ligand>
</feature>
<dbReference type="SUPFAM" id="SSF82051">
    <property type="entry name" value="Obg GTP-binding protein N-terminal domain"/>
    <property type="match status" value="1"/>
</dbReference>
<comment type="cofactor">
    <cofactor evidence="7">
        <name>Mg(2+)</name>
        <dbReference type="ChEBI" id="CHEBI:18420"/>
    </cofactor>
</comment>
<dbReference type="GO" id="GO:0005737">
    <property type="term" value="C:cytoplasm"/>
    <property type="evidence" value="ECO:0007669"/>
    <property type="project" value="UniProtKB-SubCell"/>
</dbReference>
<comment type="function">
    <text evidence="7">An essential GTPase which binds GTP, GDP and possibly (p)ppGpp with moderate affinity, with high nucleotide exchange rates and a fairly low GTP hydrolysis rate. Plays a role in control of the cell cycle, stress response, ribosome biogenesis and in those bacteria that undergo differentiation, in morphogenesis control.</text>
</comment>
<feature type="domain" description="OBG-type G" evidence="8">
    <location>
        <begin position="158"/>
        <end position="314"/>
    </location>
</feature>
<dbReference type="InterPro" id="IPR036726">
    <property type="entry name" value="GTP1_OBG_dom_sf"/>
</dbReference>
<accession>A0A9C9K0D9</accession>
<dbReference type="PROSITE" id="PS00905">
    <property type="entry name" value="GTP1_OBG"/>
    <property type="match status" value="1"/>
</dbReference>
<dbReference type="EMBL" id="DRIG01000059">
    <property type="protein sequence ID" value="HEC78564.1"/>
    <property type="molecule type" value="Genomic_DNA"/>
</dbReference>
<dbReference type="GO" id="GO:0003924">
    <property type="term" value="F:GTPase activity"/>
    <property type="evidence" value="ECO:0007669"/>
    <property type="project" value="UniProtKB-UniRule"/>
</dbReference>
<comment type="similarity">
    <text evidence="1 7">Belongs to the TRAFAC class OBG-HflX-like GTPase superfamily. OBG GTPase family.</text>
</comment>
<protein>
    <recommendedName>
        <fullName evidence="7">GTPase Obg</fullName>
        <ecNumber evidence="7">3.6.5.-</ecNumber>
    </recommendedName>
    <alternativeName>
        <fullName evidence="7">GTP-binding protein Obg</fullName>
    </alternativeName>
</protein>
<dbReference type="GO" id="GO:0005525">
    <property type="term" value="F:GTP binding"/>
    <property type="evidence" value="ECO:0007669"/>
    <property type="project" value="UniProtKB-UniRule"/>
</dbReference>
<reference evidence="10" key="1">
    <citation type="journal article" date="2020" name="mSystems">
        <title>Genome- and Community-Level Interaction Insights into Carbon Utilization and Element Cycling Functions of Hydrothermarchaeota in Hydrothermal Sediment.</title>
        <authorList>
            <person name="Zhou Z."/>
            <person name="Liu Y."/>
            <person name="Xu W."/>
            <person name="Pan J."/>
            <person name="Luo Z.H."/>
            <person name="Li M."/>
        </authorList>
    </citation>
    <scope>NUCLEOTIDE SEQUENCE</scope>
    <source>
        <strain evidence="10">HyVt-388</strain>
    </source>
</reference>
<evidence type="ECO:0000256" key="5">
    <source>
        <dbReference type="ARBA" id="ARBA00022842"/>
    </source>
</evidence>
<dbReference type="SUPFAM" id="SSF52540">
    <property type="entry name" value="P-loop containing nucleoside triphosphate hydrolases"/>
    <property type="match status" value="1"/>
</dbReference>
<dbReference type="PRINTS" id="PR00326">
    <property type="entry name" value="GTP1OBG"/>
</dbReference>
<comment type="subcellular location">
    <subcellularLocation>
        <location evidence="7">Cytoplasm</location>
    </subcellularLocation>
</comment>
<evidence type="ECO:0000256" key="1">
    <source>
        <dbReference type="ARBA" id="ARBA00007699"/>
    </source>
</evidence>
<keyword evidence="3 7" id="KW-0547">Nucleotide-binding</keyword>
<dbReference type="InterPro" id="IPR014100">
    <property type="entry name" value="GTP-bd_Obg/CgtA"/>
</dbReference>
<dbReference type="NCBIfam" id="NF008956">
    <property type="entry name" value="PRK12299.1"/>
    <property type="match status" value="1"/>
</dbReference>
<dbReference type="InterPro" id="IPR006073">
    <property type="entry name" value="GTP-bd"/>
</dbReference>
<dbReference type="InterPro" id="IPR031167">
    <property type="entry name" value="G_OBG"/>
</dbReference>
<gene>
    <name evidence="10" type="primary">obgE</name>
    <name evidence="7" type="synonym">obg</name>
    <name evidence="10" type="ORF">ENI34_05395</name>
</gene>
<name>A0A9C9K0D9_UNCW3</name>
<dbReference type="InterPro" id="IPR006074">
    <property type="entry name" value="GTP1-OBG_CS"/>
</dbReference>
<dbReference type="Pfam" id="PF01926">
    <property type="entry name" value="MMR_HSR1"/>
    <property type="match status" value="1"/>
</dbReference>
<evidence type="ECO:0000256" key="7">
    <source>
        <dbReference type="HAMAP-Rule" id="MF_01454"/>
    </source>
</evidence>
<dbReference type="Proteomes" id="UP000885826">
    <property type="component" value="Unassembled WGS sequence"/>
</dbReference>
<evidence type="ECO:0000259" key="9">
    <source>
        <dbReference type="PROSITE" id="PS51883"/>
    </source>
</evidence>
<feature type="binding site" evidence="7">
    <location>
        <position position="171"/>
    </location>
    <ligand>
        <name>Mg(2+)</name>
        <dbReference type="ChEBI" id="CHEBI:18420"/>
    </ligand>
</feature>
<feature type="binding site" evidence="7">
    <location>
        <begin position="164"/>
        <end position="171"/>
    </location>
    <ligand>
        <name>GTP</name>
        <dbReference type="ChEBI" id="CHEBI:37565"/>
    </ligand>
</feature>
<keyword evidence="5 7" id="KW-0460">Magnesium</keyword>
<dbReference type="Gene3D" id="3.40.50.300">
    <property type="entry name" value="P-loop containing nucleotide triphosphate hydrolases"/>
    <property type="match status" value="1"/>
</dbReference>
<dbReference type="GO" id="GO:0000287">
    <property type="term" value="F:magnesium ion binding"/>
    <property type="evidence" value="ECO:0007669"/>
    <property type="project" value="InterPro"/>
</dbReference>
<proteinExistence type="inferred from homology"/>
<feature type="binding site" evidence="7">
    <location>
        <begin position="298"/>
        <end position="300"/>
    </location>
    <ligand>
        <name>GTP</name>
        <dbReference type="ChEBI" id="CHEBI:37565"/>
    </ligand>
</feature>
<evidence type="ECO:0000256" key="2">
    <source>
        <dbReference type="ARBA" id="ARBA00022490"/>
    </source>
</evidence>
<dbReference type="AlphaFoldDB" id="A0A9C9K0D9"/>
<feature type="domain" description="Obg" evidence="9">
    <location>
        <begin position="1"/>
        <end position="157"/>
    </location>
</feature>
<dbReference type="PIRSF" id="PIRSF002401">
    <property type="entry name" value="GTP_bd_Obg/CgtA"/>
    <property type="match status" value="1"/>
</dbReference>
<evidence type="ECO:0000256" key="6">
    <source>
        <dbReference type="ARBA" id="ARBA00023134"/>
    </source>
</evidence>
<dbReference type="NCBIfam" id="TIGR02729">
    <property type="entry name" value="Obg_CgtA"/>
    <property type="match status" value="1"/>
</dbReference>
<dbReference type="PROSITE" id="PS51710">
    <property type="entry name" value="G_OBG"/>
    <property type="match status" value="1"/>
</dbReference>
<dbReference type="PANTHER" id="PTHR11702:SF31">
    <property type="entry name" value="MITOCHONDRIAL RIBOSOME-ASSOCIATED GTPASE 2"/>
    <property type="match status" value="1"/>
</dbReference>
<dbReference type="FunFam" id="2.70.210.12:FF:000001">
    <property type="entry name" value="GTPase Obg"/>
    <property type="match status" value="1"/>
</dbReference>
<dbReference type="InterPro" id="IPR006169">
    <property type="entry name" value="GTP1_OBG_dom"/>
</dbReference>
<feature type="binding site" evidence="7">
    <location>
        <begin position="277"/>
        <end position="280"/>
    </location>
    <ligand>
        <name>GTP</name>
        <dbReference type="ChEBI" id="CHEBI:37565"/>
    </ligand>
</feature>
<dbReference type="InterPro" id="IPR045086">
    <property type="entry name" value="OBG_GTPase"/>
</dbReference>
<evidence type="ECO:0000259" key="8">
    <source>
        <dbReference type="PROSITE" id="PS51710"/>
    </source>
</evidence>
<dbReference type="HAMAP" id="MF_01454">
    <property type="entry name" value="GTPase_Obg"/>
    <property type="match status" value="1"/>
</dbReference>
<evidence type="ECO:0000256" key="3">
    <source>
        <dbReference type="ARBA" id="ARBA00022741"/>
    </source>
</evidence>
<comment type="caution">
    <text evidence="10">The sequence shown here is derived from an EMBL/GenBank/DDBJ whole genome shotgun (WGS) entry which is preliminary data.</text>
</comment>
<dbReference type="GO" id="GO:0042254">
    <property type="term" value="P:ribosome biogenesis"/>
    <property type="evidence" value="ECO:0007669"/>
    <property type="project" value="UniProtKB-UniRule"/>
</dbReference>
<dbReference type="Pfam" id="PF01018">
    <property type="entry name" value="GTP1_OBG"/>
    <property type="match status" value="1"/>
</dbReference>
<evidence type="ECO:0000256" key="4">
    <source>
        <dbReference type="ARBA" id="ARBA00022801"/>
    </source>
</evidence>
<comment type="subunit">
    <text evidence="7">Monomer.</text>
</comment>
<keyword evidence="2 7" id="KW-0963">Cytoplasm</keyword>
<dbReference type="CDD" id="cd01898">
    <property type="entry name" value="Obg"/>
    <property type="match status" value="1"/>
</dbReference>
<dbReference type="Gene3D" id="2.70.210.12">
    <property type="entry name" value="GTP1/OBG domain"/>
    <property type="match status" value="1"/>
</dbReference>
<evidence type="ECO:0000313" key="10">
    <source>
        <dbReference type="EMBL" id="HEC78564.1"/>
    </source>
</evidence>
<feature type="binding site" evidence="7">
    <location>
        <begin position="189"/>
        <end position="193"/>
    </location>
    <ligand>
        <name>GTP</name>
        <dbReference type="ChEBI" id="CHEBI:37565"/>
    </ligand>
</feature>